<dbReference type="Proteomes" id="UP000314294">
    <property type="component" value="Unassembled WGS sequence"/>
</dbReference>
<dbReference type="EMBL" id="SRLO01001084">
    <property type="protein sequence ID" value="TNN41728.1"/>
    <property type="molecule type" value="Genomic_DNA"/>
</dbReference>
<evidence type="ECO:0000313" key="1">
    <source>
        <dbReference type="EMBL" id="TNN41728.1"/>
    </source>
</evidence>
<gene>
    <name evidence="1" type="ORF">EYF80_048091</name>
</gene>
<comment type="caution">
    <text evidence="1">The sequence shown here is derived from an EMBL/GenBank/DDBJ whole genome shotgun (WGS) entry which is preliminary data.</text>
</comment>
<dbReference type="AlphaFoldDB" id="A0A4Z2FKQ6"/>
<reference evidence="1 2" key="1">
    <citation type="submission" date="2019-03" db="EMBL/GenBank/DDBJ databases">
        <title>First draft genome of Liparis tanakae, snailfish: a comprehensive survey of snailfish specific genes.</title>
        <authorList>
            <person name="Kim W."/>
            <person name="Song I."/>
            <person name="Jeong J.-H."/>
            <person name="Kim D."/>
            <person name="Kim S."/>
            <person name="Ryu S."/>
            <person name="Song J.Y."/>
            <person name="Lee S.K."/>
        </authorList>
    </citation>
    <scope>NUCLEOTIDE SEQUENCE [LARGE SCALE GENOMIC DNA]</scope>
    <source>
        <tissue evidence="1">Muscle</tissue>
    </source>
</reference>
<proteinExistence type="predicted"/>
<sequence length="106" mass="11256">MDAALTCLKNGLHDNRGHFVEPVAPAHPAIPEVPIGAVAPPELTGEYFLVEVKMMCASHSLNRASARRPSPSCRGARGLNAAAAAAASWFRSTEDLKRGRHQRGTG</sequence>
<evidence type="ECO:0000313" key="2">
    <source>
        <dbReference type="Proteomes" id="UP000314294"/>
    </source>
</evidence>
<protein>
    <submittedName>
        <fullName evidence="1">Uncharacterized protein</fullName>
    </submittedName>
</protein>
<accession>A0A4Z2FKQ6</accession>
<keyword evidence="2" id="KW-1185">Reference proteome</keyword>
<name>A0A4Z2FKQ6_9TELE</name>
<organism evidence="1 2">
    <name type="scientific">Liparis tanakae</name>
    <name type="common">Tanaka's snailfish</name>
    <dbReference type="NCBI Taxonomy" id="230148"/>
    <lineage>
        <taxon>Eukaryota</taxon>
        <taxon>Metazoa</taxon>
        <taxon>Chordata</taxon>
        <taxon>Craniata</taxon>
        <taxon>Vertebrata</taxon>
        <taxon>Euteleostomi</taxon>
        <taxon>Actinopterygii</taxon>
        <taxon>Neopterygii</taxon>
        <taxon>Teleostei</taxon>
        <taxon>Neoteleostei</taxon>
        <taxon>Acanthomorphata</taxon>
        <taxon>Eupercaria</taxon>
        <taxon>Perciformes</taxon>
        <taxon>Cottioidei</taxon>
        <taxon>Cottales</taxon>
        <taxon>Liparidae</taxon>
        <taxon>Liparis</taxon>
    </lineage>
</organism>